<dbReference type="RefSeq" id="WP_160620355.1">
    <property type="nucleotide sequence ID" value="NZ_VTWU01000002.1"/>
</dbReference>
<reference evidence="1 2" key="1">
    <citation type="submission" date="2019-09" db="EMBL/GenBank/DDBJ databases">
        <title>Genome sequence of Hymenobacter sp. M3.</title>
        <authorList>
            <person name="Srinivasan S."/>
        </authorList>
    </citation>
    <scope>NUCLEOTIDE SEQUENCE [LARGE SCALE GENOMIC DNA]</scope>
    <source>
        <strain evidence="1 2">M3</strain>
    </source>
</reference>
<evidence type="ECO:0000313" key="2">
    <source>
        <dbReference type="Proteomes" id="UP000326380"/>
    </source>
</evidence>
<dbReference type="EMBL" id="VTWU01000002">
    <property type="protein sequence ID" value="KAA9338717.1"/>
    <property type="molecule type" value="Genomic_DNA"/>
</dbReference>
<evidence type="ECO:0000313" key="1">
    <source>
        <dbReference type="EMBL" id="KAA9338717.1"/>
    </source>
</evidence>
<organism evidence="1 2">
    <name type="scientific">Hymenobacter busanensis</name>
    <dbReference type="NCBI Taxonomy" id="2607656"/>
    <lineage>
        <taxon>Bacteria</taxon>
        <taxon>Pseudomonadati</taxon>
        <taxon>Bacteroidota</taxon>
        <taxon>Cytophagia</taxon>
        <taxon>Cytophagales</taxon>
        <taxon>Hymenobacteraceae</taxon>
        <taxon>Hymenobacter</taxon>
    </lineage>
</organism>
<gene>
    <name evidence="1" type="ORF">F0P96_07820</name>
</gene>
<accession>A0A7L5A314</accession>
<proteinExistence type="predicted"/>
<protein>
    <submittedName>
        <fullName evidence="1">Uncharacterized protein</fullName>
    </submittedName>
</protein>
<sequence>MRNRWARLLVRGEEQAQQSLDPLAHLTKWFDPKRLTVDLSAAHNFVELGFARVVQMIEASSLSEEEKAEARGRANLKLNAQIASLRALKDGNYNLSNTGRDERLHSVLTNIKRELRSFIQFDGQFLVTLDIKSSQPYFFTKLMRKRFYSASAKDRLGFKSLVAKPTHKGRAPHPPSTTTSPPSLNSVTLSGCLLMPEKHTVATSEIFKISWNEGFYKHFARLVAPSPLKKEAEEAAVAAAKRDTMFLLFDSQPRKFSSAQYKAFKRHFPCEAEVLSFISRLGVNLPVLLQRLESRVILEHVTKRVAAELPDAVMLTVHDSILTTPGFSADVEQIMASELASLMHVQPGISADAHTSHSELGKLQAFAQGIFTNTFETIRKRKGISYAQYQRDAPMLQVLPKHDGVTLFSARYYDSCLEPLYDEDLY</sequence>
<comment type="caution">
    <text evidence="1">The sequence shown here is derived from an EMBL/GenBank/DDBJ whole genome shotgun (WGS) entry which is preliminary data.</text>
</comment>
<name>A0A7L5A314_9BACT</name>
<dbReference type="Proteomes" id="UP000326380">
    <property type="component" value="Unassembled WGS sequence"/>
</dbReference>
<dbReference type="AlphaFoldDB" id="A0A7L5A314"/>
<keyword evidence="2" id="KW-1185">Reference proteome</keyword>